<dbReference type="AlphaFoldDB" id="A0A1D2VKC5"/>
<dbReference type="GeneID" id="30966641"/>
<feature type="non-terminal residue" evidence="1">
    <location>
        <position position="59"/>
    </location>
</feature>
<reference evidence="2" key="1">
    <citation type="submission" date="2016-05" db="EMBL/GenBank/DDBJ databases">
        <title>Comparative genomics of biotechnologically important yeasts.</title>
        <authorList>
            <consortium name="DOE Joint Genome Institute"/>
            <person name="Riley R."/>
            <person name="Haridas S."/>
            <person name="Wolfe K.H."/>
            <person name="Lopes M.R."/>
            <person name="Hittinger C.T."/>
            <person name="Goker M."/>
            <person name="Salamov A."/>
            <person name="Wisecaver J."/>
            <person name="Long T.M."/>
            <person name="Aerts A.L."/>
            <person name="Barry K."/>
            <person name="Choi C."/>
            <person name="Clum A."/>
            <person name="Coughlan A.Y."/>
            <person name="Deshpande S."/>
            <person name="Douglass A.P."/>
            <person name="Hanson S.J."/>
            <person name="Klenk H.-P."/>
            <person name="Labutti K."/>
            <person name="Lapidus A."/>
            <person name="Lindquist E."/>
            <person name="Lipzen A."/>
            <person name="Meier-Kolthoff J.P."/>
            <person name="Ohm R.A."/>
            <person name="Otillar R.P."/>
            <person name="Pangilinan J."/>
            <person name="Peng Y."/>
            <person name="Rokas A."/>
            <person name="Rosa C.A."/>
            <person name="Scheuner C."/>
            <person name="Sibirny A.A."/>
            <person name="Slot J.C."/>
            <person name="Stielow J.B."/>
            <person name="Sun H."/>
            <person name="Kurtzman C.P."/>
            <person name="Blackwell M."/>
            <person name="Grigoriev I.V."/>
            <person name="Jeffries T.W."/>
        </authorList>
    </citation>
    <scope>NUCLEOTIDE SEQUENCE [LARGE SCALE GENOMIC DNA]</scope>
    <source>
        <strain evidence="2">DSM 1968</strain>
    </source>
</reference>
<dbReference type="RefSeq" id="XP_020048373.1">
    <property type="nucleotide sequence ID" value="XM_020193005.1"/>
</dbReference>
<dbReference type="Proteomes" id="UP000095038">
    <property type="component" value="Unassembled WGS sequence"/>
</dbReference>
<name>A0A1D2VKC5_9ASCO</name>
<sequence length="59" mass="6829">MVLVMEFGIWLSEMRVLSLEEAELNIKLRSLYCLSKTPESPELDDWLLVGEAGYWLLVV</sequence>
<organism evidence="1 2">
    <name type="scientific">Ascoidea rubescens DSM 1968</name>
    <dbReference type="NCBI Taxonomy" id="1344418"/>
    <lineage>
        <taxon>Eukaryota</taxon>
        <taxon>Fungi</taxon>
        <taxon>Dikarya</taxon>
        <taxon>Ascomycota</taxon>
        <taxon>Saccharomycotina</taxon>
        <taxon>Saccharomycetes</taxon>
        <taxon>Ascoideaceae</taxon>
        <taxon>Ascoidea</taxon>
    </lineage>
</organism>
<evidence type="ECO:0000313" key="2">
    <source>
        <dbReference type="Proteomes" id="UP000095038"/>
    </source>
</evidence>
<proteinExistence type="predicted"/>
<keyword evidence="2" id="KW-1185">Reference proteome</keyword>
<protein>
    <submittedName>
        <fullName evidence="1">Uncharacterized protein</fullName>
    </submittedName>
</protein>
<dbReference type="EMBL" id="KV454478">
    <property type="protein sequence ID" value="ODV62066.1"/>
    <property type="molecule type" value="Genomic_DNA"/>
</dbReference>
<accession>A0A1D2VKC5</accession>
<dbReference type="InParanoid" id="A0A1D2VKC5"/>
<gene>
    <name evidence="1" type="ORF">ASCRUDRAFT_75285</name>
</gene>
<evidence type="ECO:0000313" key="1">
    <source>
        <dbReference type="EMBL" id="ODV62066.1"/>
    </source>
</evidence>